<dbReference type="InterPro" id="IPR000792">
    <property type="entry name" value="Tscrpt_reg_LuxR_C"/>
</dbReference>
<evidence type="ECO:0000256" key="4">
    <source>
        <dbReference type="PROSITE-ProRule" id="PRU00169"/>
    </source>
</evidence>
<name>A0A7X5US54_9PSEU</name>
<dbReference type="GO" id="GO:0006355">
    <property type="term" value="P:regulation of DNA-templated transcription"/>
    <property type="evidence" value="ECO:0007669"/>
    <property type="project" value="InterPro"/>
</dbReference>
<dbReference type="PROSITE" id="PS50110">
    <property type="entry name" value="RESPONSE_REGULATORY"/>
    <property type="match status" value="1"/>
</dbReference>
<dbReference type="GO" id="GO:0000160">
    <property type="term" value="P:phosphorelay signal transduction system"/>
    <property type="evidence" value="ECO:0007669"/>
    <property type="project" value="InterPro"/>
</dbReference>
<feature type="domain" description="Response regulatory" evidence="5">
    <location>
        <begin position="12"/>
        <end position="127"/>
    </location>
</feature>
<dbReference type="RefSeq" id="WP_167172822.1">
    <property type="nucleotide sequence ID" value="NZ_JAAOYM010000001.1"/>
</dbReference>
<dbReference type="InterPro" id="IPR016032">
    <property type="entry name" value="Sig_transdc_resp-reg_C-effctor"/>
</dbReference>
<comment type="caution">
    <text evidence="6">The sequence shown here is derived from an EMBL/GenBank/DDBJ whole genome shotgun (WGS) entry which is preliminary data.</text>
</comment>
<evidence type="ECO:0000313" key="6">
    <source>
        <dbReference type="EMBL" id="NIJ13202.1"/>
    </source>
</evidence>
<gene>
    <name evidence="6" type="ORF">FHU38_003546</name>
</gene>
<organism evidence="6 7">
    <name type="scientific">Saccharomonospora amisosensis</name>
    <dbReference type="NCBI Taxonomy" id="1128677"/>
    <lineage>
        <taxon>Bacteria</taxon>
        <taxon>Bacillati</taxon>
        <taxon>Actinomycetota</taxon>
        <taxon>Actinomycetes</taxon>
        <taxon>Pseudonocardiales</taxon>
        <taxon>Pseudonocardiaceae</taxon>
        <taxon>Saccharomonospora</taxon>
    </lineage>
</organism>
<keyword evidence="1" id="KW-0805">Transcription regulation</keyword>
<accession>A0A7X5US54</accession>
<keyword evidence="4" id="KW-0597">Phosphoprotein</keyword>
<evidence type="ECO:0000256" key="1">
    <source>
        <dbReference type="ARBA" id="ARBA00023015"/>
    </source>
</evidence>
<dbReference type="SUPFAM" id="SSF52172">
    <property type="entry name" value="CheY-like"/>
    <property type="match status" value="1"/>
</dbReference>
<protein>
    <submittedName>
        <fullName evidence="6">DNA-binding NarL/FixJ family response regulator</fullName>
    </submittedName>
</protein>
<evidence type="ECO:0000256" key="3">
    <source>
        <dbReference type="ARBA" id="ARBA00023163"/>
    </source>
</evidence>
<evidence type="ECO:0000259" key="5">
    <source>
        <dbReference type="PROSITE" id="PS50110"/>
    </source>
</evidence>
<keyword evidence="2 6" id="KW-0238">DNA-binding</keyword>
<dbReference type="InterPro" id="IPR036388">
    <property type="entry name" value="WH-like_DNA-bd_sf"/>
</dbReference>
<dbReference type="GO" id="GO:0003677">
    <property type="term" value="F:DNA binding"/>
    <property type="evidence" value="ECO:0007669"/>
    <property type="project" value="UniProtKB-KW"/>
</dbReference>
<dbReference type="InterPro" id="IPR001789">
    <property type="entry name" value="Sig_transdc_resp-reg_receiver"/>
</dbReference>
<dbReference type="InterPro" id="IPR039420">
    <property type="entry name" value="WalR-like"/>
</dbReference>
<dbReference type="Gene3D" id="1.10.10.10">
    <property type="entry name" value="Winged helix-like DNA-binding domain superfamily/Winged helix DNA-binding domain"/>
    <property type="match status" value="1"/>
</dbReference>
<keyword evidence="7" id="KW-1185">Reference proteome</keyword>
<dbReference type="InterPro" id="IPR011006">
    <property type="entry name" value="CheY-like_superfamily"/>
</dbReference>
<dbReference type="EMBL" id="JAAOYM010000001">
    <property type="protein sequence ID" value="NIJ13202.1"/>
    <property type="molecule type" value="Genomic_DNA"/>
</dbReference>
<dbReference type="PANTHER" id="PTHR43214">
    <property type="entry name" value="TWO-COMPONENT RESPONSE REGULATOR"/>
    <property type="match status" value="1"/>
</dbReference>
<evidence type="ECO:0000313" key="7">
    <source>
        <dbReference type="Proteomes" id="UP000545493"/>
    </source>
</evidence>
<feature type="modified residue" description="4-aspartylphosphate" evidence="4">
    <location>
        <position position="63"/>
    </location>
</feature>
<proteinExistence type="predicted"/>
<sequence>MAAGALTDRPITAVIVDDHAAIAAGVSAWCARATPPIELVDAEGKLAWVWTGPGATADVVIFDLELVPGRPDFGELRRLVDHGRRVVVYSQHADGATAVKCVDLGALAYLTKREGPEHLVPAVRAAANGMPYTAPSLSGALMSDDTPHRPRLSPRETEVLRAWFASSSKELVAAKLNITVKTVDTHIARVRVKYANAGRSASTKSDLVSRALDDGIITLAELNRTVTSM</sequence>
<dbReference type="PANTHER" id="PTHR43214:SF41">
    <property type="entry name" value="NITRATE_NITRITE RESPONSE REGULATOR PROTEIN NARP"/>
    <property type="match status" value="1"/>
</dbReference>
<dbReference type="Pfam" id="PF00072">
    <property type="entry name" value="Response_reg"/>
    <property type="match status" value="1"/>
</dbReference>
<dbReference type="Proteomes" id="UP000545493">
    <property type="component" value="Unassembled WGS sequence"/>
</dbReference>
<reference evidence="6 7" key="1">
    <citation type="submission" date="2020-03" db="EMBL/GenBank/DDBJ databases">
        <title>Sequencing the genomes of 1000 actinobacteria strains.</title>
        <authorList>
            <person name="Klenk H.-P."/>
        </authorList>
    </citation>
    <scope>NUCLEOTIDE SEQUENCE [LARGE SCALE GENOMIC DNA]</scope>
    <source>
        <strain evidence="6 7">DSM 45685</strain>
    </source>
</reference>
<dbReference type="Gene3D" id="3.40.50.2300">
    <property type="match status" value="1"/>
</dbReference>
<dbReference type="SUPFAM" id="SSF46894">
    <property type="entry name" value="C-terminal effector domain of the bipartite response regulators"/>
    <property type="match status" value="1"/>
</dbReference>
<evidence type="ECO:0000256" key="2">
    <source>
        <dbReference type="ARBA" id="ARBA00023125"/>
    </source>
</evidence>
<keyword evidence="3" id="KW-0804">Transcription</keyword>
<dbReference type="SMART" id="SM00448">
    <property type="entry name" value="REC"/>
    <property type="match status" value="1"/>
</dbReference>
<dbReference type="SMART" id="SM00421">
    <property type="entry name" value="HTH_LUXR"/>
    <property type="match status" value="1"/>
</dbReference>
<dbReference type="Pfam" id="PF00196">
    <property type="entry name" value="GerE"/>
    <property type="match status" value="1"/>
</dbReference>
<dbReference type="AlphaFoldDB" id="A0A7X5US54"/>